<proteinExistence type="predicted"/>
<dbReference type="Pfam" id="PF24879">
    <property type="entry name" value="DUF7737"/>
    <property type="match status" value="1"/>
</dbReference>
<sequence length="840" mass="91723">MTTTTDPDLLGPALGGLLDALDSGHVGEMARALVEADAALGGDWSGERAAPARERVRELHGNTRTALAADLVGRMMMCWRPVMVERLRQERSDLVRLAALVSLGFPPGPARPLREDWLHLQGRQWRLAELPDAEALIAEELAAGRPLDGALVAAIRRTALSIRPHHSAVVDLAAGLTEPLVNPGEAWADQALADIAELDGERGPGGPWTALLRHATEAKSAKPTARWEKTGRALLDAVGPERARERITAWLSLVGRPRTLDLLPGLHDEAPHQLDPYNFDALRGLALLLPLTPARPDSARVLARLVGSALRKAPGIGPQAPKVANAAVHALARLDGEDGLAQLAVLSTRVTSKGTVKELDKALRDRAAALGLGRAEIEELAVPAYGLTEPGRRVEQFGAARVELLVEGTRVRQTWYNEAGRPVKTPPAAVRREHADGLKEFKAEVKDLEKMLTAQSERLDRQFLARRSWRYGPWRQRLLDHPLVGTLARRLIWTVDGTACAWLDGALRTVTGEELAPAADAPVELWHPVACPPESVLAWRAVLERHEVVQPFKQAHREVYLLTAAEERTRVYSNRFAAHVLRQRRFHALAAVRGWHGQVHLAVDNSFPAPKRLLPEWGLRAEFWVNGTDADWGEAFAHLGTDQVRFYPIDAPENLTQAGGGAYGPVVRPGLQLVEPVPLADVPPLVLSEVLRDVDLFVGVTSVGNDPTWSDGGPQGRYRDYWHAYGFGELSQSARERGELLARLLPRLAVGGRCRVDGRFLEVRGELRTYRIHLGSGNVLMAPDDTYLCIVPGSDEPAAGRSYLPFEGDGMLAIVLSKAVLLANDTAITDPSITSQLARR</sequence>
<evidence type="ECO:0000259" key="3">
    <source>
        <dbReference type="Pfam" id="PF24879"/>
    </source>
</evidence>
<dbReference type="Pfam" id="PF13569">
    <property type="entry name" value="DUF4132"/>
    <property type="match status" value="1"/>
</dbReference>
<organism evidence="4">
    <name type="scientific">Streptomyces sp. Y1</name>
    <dbReference type="NCBI Taxonomy" id="3238634"/>
    <lineage>
        <taxon>Bacteria</taxon>
        <taxon>Bacillati</taxon>
        <taxon>Actinomycetota</taxon>
        <taxon>Actinomycetes</taxon>
        <taxon>Kitasatosporales</taxon>
        <taxon>Streptomycetaceae</taxon>
        <taxon>Streptomyces</taxon>
    </lineage>
</organism>
<keyword evidence="1" id="KW-0175">Coiled coil</keyword>
<evidence type="ECO:0000313" key="4">
    <source>
        <dbReference type="EMBL" id="XDQ77351.1"/>
    </source>
</evidence>
<reference evidence="4" key="1">
    <citation type="submission" date="2024-07" db="EMBL/GenBank/DDBJ databases">
        <authorList>
            <person name="Yu S.T."/>
        </authorList>
    </citation>
    <scope>NUCLEOTIDE SEQUENCE</scope>
    <source>
        <strain evidence="4">Y1</strain>
    </source>
</reference>
<dbReference type="RefSeq" id="WP_369182229.1">
    <property type="nucleotide sequence ID" value="NZ_CP163445.1"/>
</dbReference>
<gene>
    <name evidence="4" type="ORF">AB2U05_02035</name>
</gene>
<name>A0AB39TDH1_9ACTN</name>
<protein>
    <submittedName>
        <fullName evidence="4">DUF4132 domain-containing protein</fullName>
    </submittedName>
</protein>
<evidence type="ECO:0000259" key="2">
    <source>
        <dbReference type="Pfam" id="PF13569"/>
    </source>
</evidence>
<dbReference type="InterPro" id="IPR025406">
    <property type="entry name" value="DUF4132"/>
</dbReference>
<dbReference type="EMBL" id="CP163445">
    <property type="protein sequence ID" value="XDQ77351.1"/>
    <property type="molecule type" value="Genomic_DNA"/>
</dbReference>
<feature type="domain" description="DUF7737" evidence="3">
    <location>
        <begin position="735"/>
        <end position="837"/>
    </location>
</feature>
<dbReference type="InterPro" id="IPR056639">
    <property type="entry name" value="DUF7737"/>
</dbReference>
<feature type="coiled-coil region" evidence="1">
    <location>
        <begin position="431"/>
        <end position="458"/>
    </location>
</feature>
<dbReference type="AlphaFoldDB" id="A0AB39TDH1"/>
<accession>A0AB39TDH1</accession>
<evidence type="ECO:0000256" key="1">
    <source>
        <dbReference type="SAM" id="Coils"/>
    </source>
</evidence>
<feature type="domain" description="DUF4132" evidence="2">
    <location>
        <begin position="420"/>
        <end position="595"/>
    </location>
</feature>